<dbReference type="Proteomes" id="UP000286848">
    <property type="component" value="Unassembled WGS sequence"/>
</dbReference>
<evidence type="ECO:0000313" key="2">
    <source>
        <dbReference type="Proteomes" id="UP000286848"/>
    </source>
</evidence>
<dbReference type="InterPro" id="IPR013321">
    <property type="entry name" value="Arc_rbn_hlx_hlx"/>
</dbReference>
<evidence type="ECO:0000313" key="1">
    <source>
        <dbReference type="EMBL" id="GBG93755.1"/>
    </source>
</evidence>
<dbReference type="OrthoDB" id="2141513at2"/>
<dbReference type="RefSeq" id="WP_124974548.1">
    <property type="nucleotide sequence ID" value="NZ_BFFP01000002.1"/>
</dbReference>
<name>A0A401IQG9_9LACO</name>
<comment type="caution">
    <text evidence="1">The sequence shown here is derived from an EMBL/GenBank/DDBJ whole genome shotgun (WGS) entry which is preliminary data.</text>
</comment>
<proteinExistence type="predicted"/>
<organism evidence="1 2">
    <name type="scientific">Ligilactobacillus salitolerans</name>
    <dbReference type="NCBI Taxonomy" id="1808352"/>
    <lineage>
        <taxon>Bacteria</taxon>
        <taxon>Bacillati</taxon>
        <taxon>Bacillota</taxon>
        <taxon>Bacilli</taxon>
        <taxon>Lactobacillales</taxon>
        <taxon>Lactobacillaceae</taxon>
        <taxon>Ligilactobacillus</taxon>
    </lineage>
</organism>
<dbReference type="SUPFAM" id="SSF47598">
    <property type="entry name" value="Ribbon-helix-helix"/>
    <property type="match status" value="1"/>
</dbReference>
<protein>
    <submittedName>
        <fullName evidence="1">Pilus biosynthesis protein HicB</fullName>
    </submittedName>
</protein>
<reference evidence="1 2" key="1">
    <citation type="journal article" date="2019" name="Int. J. Syst. Evol. Microbiol.">
        <title>Lactobacillus salitolerans sp. nov., a novel lactic acid bacterium isolated from spent mushroom substrates.</title>
        <authorList>
            <person name="Tohno M."/>
            <person name="Tanizawa Y."/>
            <person name="Kojima Y."/>
            <person name="Sakamoto M."/>
            <person name="Nakamura Y."/>
            <person name="Ohkuma M."/>
            <person name="Kobayashi H."/>
        </authorList>
    </citation>
    <scope>NUCLEOTIDE SEQUENCE [LARGE SCALE GENOMIC DNA]</scope>
    <source>
        <strain evidence="1 2">YK43</strain>
    </source>
</reference>
<dbReference type="InterPro" id="IPR010985">
    <property type="entry name" value="Ribbon_hlx_hlx"/>
</dbReference>
<dbReference type="GO" id="GO:0006355">
    <property type="term" value="P:regulation of DNA-templated transcription"/>
    <property type="evidence" value="ECO:0007669"/>
    <property type="project" value="InterPro"/>
</dbReference>
<dbReference type="EMBL" id="BFFP01000002">
    <property type="protein sequence ID" value="GBG93755.1"/>
    <property type="molecule type" value="Genomic_DNA"/>
</dbReference>
<sequence>MATQMTTIRFPSDVYQRLKKYAEDKHLSVNQVVVESVSQMLSESSVSKTTIESRLILNEVIPPKKIFAESGLVLVNGIYYRFLTNDNQPIIPDTSYVVVEAVGNILTIQSIRK</sequence>
<dbReference type="Gene3D" id="1.10.1220.10">
    <property type="entry name" value="Met repressor-like"/>
    <property type="match status" value="1"/>
</dbReference>
<dbReference type="AlphaFoldDB" id="A0A401IQG9"/>
<keyword evidence="2" id="KW-1185">Reference proteome</keyword>
<accession>A0A401IQG9</accession>
<gene>
    <name evidence="1" type="primary">hicB</name>
    <name evidence="1" type="ORF">LFYK43_02140</name>
</gene>